<gene>
    <name evidence="1" type="ORF">LCGC14_1627630</name>
</gene>
<accession>A0A0F9I3X7</accession>
<reference evidence="1" key="1">
    <citation type="journal article" date="2015" name="Nature">
        <title>Complex archaea that bridge the gap between prokaryotes and eukaryotes.</title>
        <authorList>
            <person name="Spang A."/>
            <person name="Saw J.H."/>
            <person name="Jorgensen S.L."/>
            <person name="Zaremba-Niedzwiedzka K."/>
            <person name="Martijn J."/>
            <person name="Lind A.E."/>
            <person name="van Eijk R."/>
            <person name="Schleper C."/>
            <person name="Guy L."/>
            <person name="Ettema T.J."/>
        </authorList>
    </citation>
    <scope>NUCLEOTIDE SEQUENCE</scope>
</reference>
<proteinExistence type="predicted"/>
<evidence type="ECO:0000313" key="1">
    <source>
        <dbReference type="EMBL" id="KKM22217.1"/>
    </source>
</evidence>
<organism evidence="1">
    <name type="scientific">marine sediment metagenome</name>
    <dbReference type="NCBI Taxonomy" id="412755"/>
    <lineage>
        <taxon>unclassified sequences</taxon>
        <taxon>metagenomes</taxon>
        <taxon>ecological metagenomes</taxon>
    </lineage>
</organism>
<feature type="non-terminal residue" evidence="1">
    <location>
        <position position="111"/>
    </location>
</feature>
<dbReference type="AlphaFoldDB" id="A0A0F9I3X7"/>
<sequence>MKKLIEGNPPAKNLIGSLQKRAATLTPEPLETSAKERMVLLWKAMTAIYKNNWIDKYPVTDIPYWADELSDRTDAQIAWGLRHMKQAPNYETWPPNLLEFRKLCVISLRDL</sequence>
<protein>
    <submittedName>
        <fullName evidence="1">Uncharacterized protein</fullName>
    </submittedName>
</protein>
<name>A0A0F9I3X7_9ZZZZ</name>
<comment type="caution">
    <text evidence="1">The sequence shown here is derived from an EMBL/GenBank/DDBJ whole genome shotgun (WGS) entry which is preliminary data.</text>
</comment>
<dbReference type="EMBL" id="LAZR01013383">
    <property type="protein sequence ID" value="KKM22217.1"/>
    <property type="molecule type" value="Genomic_DNA"/>
</dbReference>